<evidence type="ECO:0000256" key="3">
    <source>
        <dbReference type="ARBA" id="ARBA00022741"/>
    </source>
</evidence>
<dbReference type="InterPro" id="IPR050319">
    <property type="entry name" value="ABC_transp_ATP-bind"/>
</dbReference>
<dbReference type="PANTHER" id="PTHR43776">
    <property type="entry name" value="TRANSPORT ATP-BINDING PROTEIN"/>
    <property type="match status" value="1"/>
</dbReference>
<dbReference type="NCBIfam" id="TIGR01727">
    <property type="entry name" value="oligo_HPY"/>
    <property type="match status" value="2"/>
</dbReference>
<dbReference type="NCBIfam" id="NF008453">
    <property type="entry name" value="PRK11308.1"/>
    <property type="match status" value="2"/>
</dbReference>
<dbReference type="GO" id="GO:0016887">
    <property type="term" value="F:ATP hydrolysis activity"/>
    <property type="evidence" value="ECO:0007669"/>
    <property type="project" value="InterPro"/>
</dbReference>
<dbReference type="Pfam" id="PF00005">
    <property type="entry name" value="ABC_tran"/>
    <property type="match status" value="2"/>
</dbReference>
<protein>
    <submittedName>
        <fullName evidence="7">ABC transporter ATP-binding protein</fullName>
    </submittedName>
</protein>
<dbReference type="NCBIfam" id="NF007739">
    <property type="entry name" value="PRK10419.1"/>
    <property type="match status" value="2"/>
</dbReference>
<dbReference type="CDD" id="cd03257">
    <property type="entry name" value="ABC_NikE_OppD_transporters"/>
    <property type="match status" value="2"/>
</dbReference>
<keyword evidence="3" id="KW-0547">Nucleotide-binding</keyword>
<dbReference type="RefSeq" id="WP_122911283.1">
    <property type="nucleotide sequence ID" value="NZ_CBCSBE010000001.1"/>
</dbReference>
<dbReference type="OrthoDB" id="9802264at2"/>
<dbReference type="GO" id="GO:0015833">
    <property type="term" value="P:peptide transport"/>
    <property type="evidence" value="ECO:0007669"/>
    <property type="project" value="InterPro"/>
</dbReference>
<evidence type="ECO:0000256" key="2">
    <source>
        <dbReference type="ARBA" id="ARBA00022448"/>
    </source>
</evidence>
<feature type="region of interest" description="Disordered" evidence="5">
    <location>
        <begin position="619"/>
        <end position="638"/>
    </location>
</feature>
<reference evidence="7 8" key="1">
    <citation type="submission" date="2018-10" db="EMBL/GenBank/DDBJ databases">
        <title>Phylogenomics of Brevibacillus.</title>
        <authorList>
            <person name="Dunlap C."/>
        </authorList>
    </citation>
    <scope>NUCLEOTIDE SEQUENCE [LARGE SCALE GENOMIC DNA]</scope>
    <source>
        <strain evidence="7 8">JCM 12215</strain>
    </source>
</reference>
<dbReference type="Pfam" id="PF08352">
    <property type="entry name" value="oligo_HPY"/>
    <property type="match status" value="2"/>
</dbReference>
<evidence type="ECO:0000256" key="5">
    <source>
        <dbReference type="SAM" id="MobiDB-lite"/>
    </source>
</evidence>
<dbReference type="SMART" id="SM00382">
    <property type="entry name" value="AAA"/>
    <property type="match status" value="2"/>
</dbReference>
<dbReference type="InterPro" id="IPR017871">
    <property type="entry name" value="ABC_transporter-like_CS"/>
</dbReference>
<dbReference type="InterPro" id="IPR003593">
    <property type="entry name" value="AAA+_ATPase"/>
</dbReference>
<dbReference type="Proteomes" id="UP000282028">
    <property type="component" value="Unassembled WGS sequence"/>
</dbReference>
<dbReference type="GO" id="GO:0055085">
    <property type="term" value="P:transmembrane transport"/>
    <property type="evidence" value="ECO:0007669"/>
    <property type="project" value="UniProtKB-ARBA"/>
</dbReference>
<comment type="similarity">
    <text evidence="1">Belongs to the ABC transporter superfamily.</text>
</comment>
<dbReference type="AlphaFoldDB" id="A0A3M8BTR3"/>
<comment type="caution">
    <text evidence="7">The sequence shown here is derived from an EMBL/GenBank/DDBJ whole genome shotgun (WGS) entry which is preliminary data.</text>
</comment>
<dbReference type="Gene3D" id="3.40.50.300">
    <property type="entry name" value="P-loop containing nucleotide triphosphate hydrolases"/>
    <property type="match status" value="2"/>
</dbReference>
<keyword evidence="4 7" id="KW-0067">ATP-binding</keyword>
<name>A0A3M8BTR3_9BACL</name>
<dbReference type="FunFam" id="3.40.50.300:FF:000016">
    <property type="entry name" value="Oligopeptide ABC transporter ATP-binding component"/>
    <property type="match status" value="2"/>
</dbReference>
<dbReference type="GO" id="GO:0005524">
    <property type="term" value="F:ATP binding"/>
    <property type="evidence" value="ECO:0007669"/>
    <property type="project" value="UniProtKB-KW"/>
</dbReference>
<evidence type="ECO:0000313" key="7">
    <source>
        <dbReference type="EMBL" id="RNB66808.1"/>
    </source>
</evidence>
<feature type="domain" description="ABC transporter" evidence="6">
    <location>
        <begin position="359"/>
        <end position="609"/>
    </location>
</feature>
<evidence type="ECO:0000256" key="4">
    <source>
        <dbReference type="ARBA" id="ARBA00022840"/>
    </source>
</evidence>
<accession>A0A3M8BTR3</accession>
<dbReference type="InterPro" id="IPR003439">
    <property type="entry name" value="ABC_transporter-like_ATP-bd"/>
</dbReference>
<dbReference type="PROSITE" id="PS00211">
    <property type="entry name" value="ABC_TRANSPORTER_1"/>
    <property type="match status" value="2"/>
</dbReference>
<sequence length="675" mass="75030">MSQLLDLQHVTVDFQSKNGLLTAIRDVSLQIKAGETVCLVGESGSGKTITSKAIMRLIDYEHGRISEGSIVLDGVNLAKLSQHELRGLRGKKMAMIFQEPMAAFDPVFTIGNQIMEAILEHQQVKKDVAWKQAIHLLERVGIPEPTLRMKQYPNELSGGMLQRAMIAMALACGPELLIADEPTTALDVTIQSQILQLLQELKAEYQMSILLITHDMGIAAEMADRIIVMYAGRVVEQATSEQLFEKPHHPYTRGLLRSITTIDSHRGNRLFSIEGSIPPLTDMPSGCRFHPRCPYATQKCLLDEPPLFEINGRQTACWHGEQLVESEDGIGKSEVMPPIAVIEPKHDQHHSTLQRQLLFDVKGLSKAYPVGKGLLQRASSLIHAVDDVSFTIEKGETFGLVGESGSGKSTLGRVLLQLEKASKGSIRFQGLELTQLKTAELQKDRRDMQVIFQDPYGSVNPRWQIGDIIGEPLMVHEDLDATVRRERVEALLEAVGLKRGWYERYPHEFSGGQRQRIGIARAIALNPSFVLADEAVSALDVSVQAQIVNLMQDLQRDLGLTYLFIAHGLHIVRHISDRIGVMYLGKLVEIAASEELFLHPAHHYTKGLIASIPVPDPKQKREPFSLQGEIPSPANPPSGCRFHTRCPAATARCKEEPPAWQEIQRGHWVACHHPA</sequence>
<dbReference type="InterPro" id="IPR027417">
    <property type="entry name" value="P-loop_NTPase"/>
</dbReference>
<keyword evidence="8" id="KW-1185">Reference proteome</keyword>
<feature type="domain" description="ABC transporter" evidence="6">
    <location>
        <begin position="5"/>
        <end position="256"/>
    </location>
</feature>
<dbReference type="EMBL" id="RHHR01000062">
    <property type="protein sequence ID" value="RNB66808.1"/>
    <property type="molecule type" value="Genomic_DNA"/>
</dbReference>
<dbReference type="InterPro" id="IPR013563">
    <property type="entry name" value="Oligopep_ABC_C"/>
</dbReference>
<evidence type="ECO:0000259" key="6">
    <source>
        <dbReference type="PROSITE" id="PS50893"/>
    </source>
</evidence>
<dbReference type="SUPFAM" id="SSF52540">
    <property type="entry name" value="P-loop containing nucleoside triphosphate hydrolases"/>
    <property type="match status" value="2"/>
</dbReference>
<proteinExistence type="inferred from homology"/>
<dbReference type="PROSITE" id="PS50893">
    <property type="entry name" value="ABC_TRANSPORTER_2"/>
    <property type="match status" value="2"/>
</dbReference>
<evidence type="ECO:0000313" key="8">
    <source>
        <dbReference type="Proteomes" id="UP000282028"/>
    </source>
</evidence>
<keyword evidence="2" id="KW-0813">Transport</keyword>
<gene>
    <name evidence="7" type="ORF">EDM52_23240</name>
</gene>
<evidence type="ECO:0000256" key="1">
    <source>
        <dbReference type="ARBA" id="ARBA00005417"/>
    </source>
</evidence>
<organism evidence="7 8">
    <name type="scientific">Brevibacillus invocatus</name>
    <dbReference type="NCBI Taxonomy" id="173959"/>
    <lineage>
        <taxon>Bacteria</taxon>
        <taxon>Bacillati</taxon>
        <taxon>Bacillota</taxon>
        <taxon>Bacilli</taxon>
        <taxon>Bacillales</taxon>
        <taxon>Paenibacillaceae</taxon>
        <taxon>Brevibacillus</taxon>
    </lineage>
</organism>